<dbReference type="AlphaFoldDB" id="A0A813F6Z7"/>
<reference evidence="1" key="1">
    <citation type="submission" date="2021-02" db="EMBL/GenBank/DDBJ databases">
        <authorList>
            <person name="Dougan E. K."/>
            <person name="Rhodes N."/>
            <person name="Thang M."/>
            <person name="Chan C."/>
        </authorList>
    </citation>
    <scope>NUCLEOTIDE SEQUENCE</scope>
</reference>
<evidence type="ECO:0000313" key="1">
    <source>
        <dbReference type="EMBL" id="CAE8607399.1"/>
    </source>
</evidence>
<evidence type="ECO:0000313" key="2">
    <source>
        <dbReference type="Proteomes" id="UP000654075"/>
    </source>
</evidence>
<organism evidence="1 2">
    <name type="scientific">Polarella glacialis</name>
    <name type="common">Dinoflagellate</name>
    <dbReference type="NCBI Taxonomy" id="89957"/>
    <lineage>
        <taxon>Eukaryota</taxon>
        <taxon>Sar</taxon>
        <taxon>Alveolata</taxon>
        <taxon>Dinophyceae</taxon>
        <taxon>Suessiales</taxon>
        <taxon>Suessiaceae</taxon>
        <taxon>Polarella</taxon>
    </lineage>
</organism>
<name>A0A813F6Z7_POLGL</name>
<gene>
    <name evidence="1" type="ORF">PGLA1383_LOCUS25333</name>
</gene>
<comment type="caution">
    <text evidence="1">The sequence shown here is derived from an EMBL/GenBank/DDBJ whole genome shotgun (WGS) entry which is preliminary data.</text>
</comment>
<accession>A0A813F6Z7</accession>
<keyword evidence="2" id="KW-1185">Reference proteome</keyword>
<proteinExistence type="predicted"/>
<dbReference type="Proteomes" id="UP000654075">
    <property type="component" value="Unassembled WGS sequence"/>
</dbReference>
<dbReference type="EMBL" id="CAJNNV010021484">
    <property type="protein sequence ID" value="CAE8607399.1"/>
    <property type="molecule type" value="Genomic_DNA"/>
</dbReference>
<protein>
    <submittedName>
        <fullName evidence="1">Uncharacterized protein</fullName>
    </submittedName>
</protein>
<sequence length="142" mass="15380">MRTESRHEPPFDQVALPSASDTGLVDLCMCRLGGTGLNSLKNASMHSVGSFLESSNSESSCFPGLKPFGDSPKLSEKQLRRGTVSSAGHFRFRKLPDKLQGGQEVRIATLGNSVERAWHPSCYQSLACLGCRLPRQLAKTTA</sequence>